<evidence type="ECO:0000259" key="2">
    <source>
        <dbReference type="Pfam" id="PF13472"/>
    </source>
</evidence>
<dbReference type="Pfam" id="PF13472">
    <property type="entry name" value="Lipase_GDSL_2"/>
    <property type="match status" value="1"/>
</dbReference>
<gene>
    <name evidence="3" type="ORF">FHX52_0042</name>
</gene>
<feature type="domain" description="SGNH hydrolase-type esterase" evidence="2">
    <location>
        <begin position="122"/>
        <end position="292"/>
    </location>
</feature>
<dbReference type="InterPro" id="IPR013830">
    <property type="entry name" value="SGNH_hydro"/>
</dbReference>
<name>A0A543PSA0_9MICO</name>
<dbReference type="SUPFAM" id="SSF52266">
    <property type="entry name" value="SGNH hydrolase"/>
    <property type="match status" value="1"/>
</dbReference>
<evidence type="ECO:0000313" key="3">
    <source>
        <dbReference type="EMBL" id="TQN46953.1"/>
    </source>
</evidence>
<organism evidence="3 4">
    <name type="scientific">Humibacillus xanthopallidus</name>
    <dbReference type="NCBI Taxonomy" id="412689"/>
    <lineage>
        <taxon>Bacteria</taxon>
        <taxon>Bacillati</taxon>
        <taxon>Actinomycetota</taxon>
        <taxon>Actinomycetes</taxon>
        <taxon>Micrococcales</taxon>
        <taxon>Intrasporangiaceae</taxon>
        <taxon>Humibacillus</taxon>
    </lineage>
</organism>
<protein>
    <submittedName>
        <fullName evidence="3">Lysophospholipase L1-like esterase</fullName>
    </submittedName>
</protein>
<evidence type="ECO:0000256" key="1">
    <source>
        <dbReference type="SAM" id="MobiDB-lite"/>
    </source>
</evidence>
<dbReference type="InterPro" id="IPR051532">
    <property type="entry name" value="Ester_Hydrolysis_Enzymes"/>
</dbReference>
<proteinExistence type="predicted"/>
<evidence type="ECO:0000313" key="4">
    <source>
        <dbReference type="Proteomes" id="UP000320085"/>
    </source>
</evidence>
<dbReference type="OrthoDB" id="5196031at2"/>
<comment type="caution">
    <text evidence="3">The sequence shown here is derived from an EMBL/GenBank/DDBJ whole genome shotgun (WGS) entry which is preliminary data.</text>
</comment>
<feature type="compositionally biased region" description="Low complexity" evidence="1">
    <location>
        <begin position="63"/>
        <end position="93"/>
    </location>
</feature>
<dbReference type="Proteomes" id="UP000320085">
    <property type="component" value="Unassembled WGS sequence"/>
</dbReference>
<feature type="region of interest" description="Disordered" evidence="1">
    <location>
        <begin position="1"/>
        <end position="109"/>
    </location>
</feature>
<dbReference type="EMBL" id="VFQF01000001">
    <property type="protein sequence ID" value="TQN46953.1"/>
    <property type="molecule type" value="Genomic_DNA"/>
</dbReference>
<accession>A0A543PSA0</accession>
<reference evidence="3 4" key="1">
    <citation type="submission" date="2019-06" db="EMBL/GenBank/DDBJ databases">
        <title>Sequencing the genomes of 1000 actinobacteria strains.</title>
        <authorList>
            <person name="Klenk H.-P."/>
        </authorList>
    </citation>
    <scope>NUCLEOTIDE SEQUENCE [LARGE SCALE GENOMIC DNA]</scope>
    <source>
        <strain evidence="3 4">DSM 21776</strain>
    </source>
</reference>
<dbReference type="PANTHER" id="PTHR30383:SF5">
    <property type="entry name" value="SGNH HYDROLASE-TYPE ESTERASE DOMAIN-CONTAINING PROTEIN"/>
    <property type="match status" value="1"/>
</dbReference>
<dbReference type="Gene3D" id="3.40.50.1110">
    <property type="entry name" value="SGNH hydrolase"/>
    <property type="match status" value="1"/>
</dbReference>
<dbReference type="GO" id="GO:0004622">
    <property type="term" value="F:phosphatidylcholine lysophospholipase activity"/>
    <property type="evidence" value="ECO:0007669"/>
    <property type="project" value="TreeGrafter"/>
</dbReference>
<dbReference type="PANTHER" id="PTHR30383">
    <property type="entry name" value="THIOESTERASE 1/PROTEASE 1/LYSOPHOSPHOLIPASE L1"/>
    <property type="match status" value="1"/>
</dbReference>
<dbReference type="InterPro" id="IPR036514">
    <property type="entry name" value="SGNH_hydro_sf"/>
</dbReference>
<sequence length="310" mass="32350">MSEPTDTSDDTGTGRRPYGVGPAYPSRHTEFTSEPPPSRYAAAPAAAPAPAPVAPAREPDPAPTAAVSGAPSAPAAPATAPTPATTHQAPPGARSATEPEPSFTPSREFAVADGVRDVGLVFIGASMTAGYGDPKGLGWVGRVVARTQHPDLDLTAYNLGVRGNTSGDVVARWGAESHPRWKGRGERRLVVSVGAGDITSGMTMARSRLNLANVLDEATNSGIGVFVVGLTPTLDAEHNRKIEALAEAQADVCARRGITYVDCFRPLVSHDQWMADLAASPDRVHPGQAGYGLVAWLVLHNGWNDWLAIS</sequence>
<dbReference type="AlphaFoldDB" id="A0A543PSA0"/>
<dbReference type="RefSeq" id="WP_141818882.1">
    <property type="nucleotide sequence ID" value="NZ_BAAAQC010000012.1"/>
</dbReference>